<evidence type="ECO:0000313" key="1">
    <source>
        <dbReference type="Proteomes" id="UP001652620"/>
    </source>
</evidence>
<sequence length="157" mass="18009">MTRTELWFGDSSEEDESLLELARNRKKLRDASNPLELDFATFIKNFRLSKEAFVDLLSATEEMLQRCTRAKSIPNILKLATALRFCAQGSYQLSIGNENMLGLAQPTVSVVLSEVLDALENFICQRWIKFNYTEAEMQQAKLHFYSKTKFPGDFRPA</sequence>
<proteinExistence type="predicted"/>
<dbReference type="Proteomes" id="UP001652620">
    <property type="component" value="Chromosome 2"/>
</dbReference>
<name>A0ABM3J2M2_BACDO</name>
<dbReference type="RefSeq" id="XP_049303440.1">
    <property type="nucleotide sequence ID" value="XM_049447483.1"/>
</dbReference>
<accession>A0ABM3J2M2</accession>
<protein>
    <submittedName>
        <fullName evidence="2">Uncharacterized protein LOC125776240</fullName>
    </submittedName>
</protein>
<gene>
    <name evidence="2" type="primary">LOC125776240</name>
</gene>
<dbReference type="GeneID" id="125776240"/>
<reference evidence="1" key="1">
    <citation type="submission" date="2025-05" db="UniProtKB">
        <authorList>
            <consortium name="RefSeq"/>
        </authorList>
    </citation>
    <scope>NUCLEOTIDE SEQUENCE [LARGE SCALE GENOMIC DNA]</scope>
</reference>
<organism evidence="1 2">
    <name type="scientific">Bactrocera dorsalis</name>
    <name type="common">Oriental fruit fly</name>
    <name type="synonym">Dacus dorsalis</name>
    <dbReference type="NCBI Taxonomy" id="27457"/>
    <lineage>
        <taxon>Eukaryota</taxon>
        <taxon>Metazoa</taxon>
        <taxon>Ecdysozoa</taxon>
        <taxon>Arthropoda</taxon>
        <taxon>Hexapoda</taxon>
        <taxon>Insecta</taxon>
        <taxon>Pterygota</taxon>
        <taxon>Neoptera</taxon>
        <taxon>Endopterygota</taxon>
        <taxon>Diptera</taxon>
        <taxon>Brachycera</taxon>
        <taxon>Muscomorpha</taxon>
        <taxon>Tephritoidea</taxon>
        <taxon>Tephritidae</taxon>
        <taxon>Bactrocera</taxon>
        <taxon>Bactrocera</taxon>
    </lineage>
</organism>
<reference evidence="2" key="2">
    <citation type="submission" date="2025-08" db="UniProtKB">
        <authorList>
            <consortium name="RefSeq"/>
        </authorList>
    </citation>
    <scope>IDENTIFICATION</scope>
    <source>
        <tissue evidence="2">Adult</tissue>
    </source>
</reference>
<evidence type="ECO:0000313" key="2">
    <source>
        <dbReference type="RefSeq" id="XP_049303440.1"/>
    </source>
</evidence>
<keyword evidence="1" id="KW-1185">Reference proteome</keyword>